<comment type="caution">
    <text evidence="2">The sequence shown here is derived from an EMBL/GenBank/DDBJ whole genome shotgun (WGS) entry which is preliminary data.</text>
</comment>
<keyword evidence="3" id="KW-1185">Reference proteome</keyword>
<organism evidence="2 3">
    <name type="scientific">Pelomonas candidula</name>
    <dbReference type="NCBI Taxonomy" id="3299025"/>
    <lineage>
        <taxon>Bacteria</taxon>
        <taxon>Pseudomonadati</taxon>
        <taxon>Pseudomonadota</taxon>
        <taxon>Betaproteobacteria</taxon>
        <taxon>Burkholderiales</taxon>
        <taxon>Sphaerotilaceae</taxon>
        <taxon>Roseateles</taxon>
    </lineage>
</organism>
<reference evidence="2 3" key="1">
    <citation type="submission" date="2024-08" db="EMBL/GenBank/DDBJ databases">
        <authorList>
            <person name="Lu H."/>
        </authorList>
    </citation>
    <scope>NUCLEOTIDE SEQUENCE [LARGE SCALE GENOMIC DNA]</scope>
    <source>
        <strain evidence="2 3">BYS78W</strain>
    </source>
</reference>
<name>A0ABW7HKS0_9BURK</name>
<dbReference type="Proteomes" id="UP001606134">
    <property type="component" value="Unassembled WGS sequence"/>
</dbReference>
<dbReference type="EMBL" id="JBIGIC010000027">
    <property type="protein sequence ID" value="MFG6490532.1"/>
    <property type="molecule type" value="Genomic_DNA"/>
</dbReference>
<accession>A0ABW7HKS0</accession>
<proteinExistence type="predicted"/>
<evidence type="ECO:0000256" key="1">
    <source>
        <dbReference type="SAM" id="SignalP"/>
    </source>
</evidence>
<feature type="signal peptide" evidence="1">
    <location>
        <begin position="1"/>
        <end position="20"/>
    </location>
</feature>
<dbReference type="PROSITE" id="PS51257">
    <property type="entry name" value="PROKAR_LIPOPROTEIN"/>
    <property type="match status" value="1"/>
</dbReference>
<evidence type="ECO:0008006" key="4">
    <source>
        <dbReference type="Google" id="ProtNLM"/>
    </source>
</evidence>
<gene>
    <name evidence="2" type="ORF">ACG04R_27970</name>
</gene>
<sequence length="187" mass="20426">MRRRIAVLFLLCSLILASCAVRDAKTSGDAKGAIGSTKLSLNLELPKAINISRTSSVKGGSSISEQDKQRALSDSRALVSVMFKGFTERFPTMAKSYGLRIDPASQSESILRLSVTALHLDCTDMGCRPNLEIRAIVLRSDNYATLWTYTSNVGTATVLSAVSDELFESFAKDMLQAMERDHVLSKQ</sequence>
<dbReference type="RefSeq" id="WP_394417942.1">
    <property type="nucleotide sequence ID" value="NZ_JBIGIC010000027.1"/>
</dbReference>
<keyword evidence="1" id="KW-0732">Signal</keyword>
<feature type="chain" id="PRO_5045970126" description="ABC-type transport auxiliary lipoprotein component domain-containing protein" evidence="1">
    <location>
        <begin position="21"/>
        <end position="187"/>
    </location>
</feature>
<evidence type="ECO:0000313" key="2">
    <source>
        <dbReference type="EMBL" id="MFG6490532.1"/>
    </source>
</evidence>
<evidence type="ECO:0000313" key="3">
    <source>
        <dbReference type="Proteomes" id="UP001606134"/>
    </source>
</evidence>
<protein>
    <recommendedName>
        <fullName evidence="4">ABC-type transport auxiliary lipoprotein component domain-containing protein</fullName>
    </recommendedName>
</protein>